<organism evidence="2 3">
    <name type="scientific">Pueribacillus theae</name>
    <dbReference type="NCBI Taxonomy" id="2171751"/>
    <lineage>
        <taxon>Bacteria</taxon>
        <taxon>Bacillati</taxon>
        <taxon>Bacillota</taxon>
        <taxon>Bacilli</taxon>
        <taxon>Bacillales</taxon>
        <taxon>Bacillaceae</taxon>
        <taxon>Pueribacillus</taxon>
    </lineage>
</organism>
<comment type="similarity">
    <text evidence="1">Belongs to the phosphosulfolactate synthase family.</text>
</comment>
<sequence length="256" mass="29059">MAMLKLPNRTKEKRTFGITSIADFGISIGELKSILDDYSEFIDFAKMGIGTAYVTPKIKEKIQLYKEYNIEPYCGGTLFEKAFFQDKIDDYLVYLKQLGIEWIEISTGVLDIPLETRIGLVEKCKQNFRVIGEVGSKDGTKEMSASEWQIEMIELIHAGCEYVIAEGRDSGTAGIYEANGKIKENLVSDVTEKVDFKKIIFEAPTTKSQMFFINQFGPNVNLGNVKLQDVLLLEAQRCGLRAETFFLEEIKWKLIL</sequence>
<dbReference type="OrthoDB" id="7809088at2"/>
<keyword evidence="3" id="KW-1185">Reference proteome</keyword>
<dbReference type="Proteomes" id="UP000245998">
    <property type="component" value="Unassembled WGS sequence"/>
</dbReference>
<dbReference type="PANTHER" id="PTHR48413">
    <property type="match status" value="1"/>
</dbReference>
<dbReference type="Pfam" id="PF02679">
    <property type="entry name" value="ComA"/>
    <property type="match status" value="1"/>
</dbReference>
<dbReference type="InterPro" id="IPR003830">
    <property type="entry name" value="ComA_synth"/>
</dbReference>
<dbReference type="InterPro" id="IPR036112">
    <property type="entry name" value="ComA_synth_sf"/>
</dbReference>
<evidence type="ECO:0000256" key="1">
    <source>
        <dbReference type="ARBA" id="ARBA00010424"/>
    </source>
</evidence>
<dbReference type="Gene3D" id="3.20.20.70">
    <property type="entry name" value="Aldolase class I"/>
    <property type="match status" value="1"/>
</dbReference>
<dbReference type="PANTHER" id="PTHR48413:SF1">
    <property type="entry name" value="PROTEIN HEAT-STRESS-ASSOCIATED 32"/>
    <property type="match status" value="1"/>
</dbReference>
<name>A0A2U1K870_9BACI</name>
<proteinExistence type="inferred from homology"/>
<evidence type="ECO:0000313" key="3">
    <source>
        <dbReference type="Proteomes" id="UP000245998"/>
    </source>
</evidence>
<dbReference type="AlphaFoldDB" id="A0A2U1K870"/>
<protein>
    <submittedName>
        <fullName evidence="2">Phosphosulfolactate synthase</fullName>
    </submittedName>
</protein>
<reference evidence="2 3" key="1">
    <citation type="submission" date="2018-04" db="EMBL/GenBank/DDBJ databases">
        <title>Camelliibacillus theae gen. nov., sp. nov., isolated from Pu'er tea.</title>
        <authorList>
            <person name="Niu L."/>
        </authorList>
    </citation>
    <scope>NUCLEOTIDE SEQUENCE [LARGE SCALE GENOMIC DNA]</scope>
    <source>
        <strain evidence="2 3">T8</strain>
    </source>
</reference>
<accession>A0A2U1K870</accession>
<dbReference type="EMBL" id="QCZG01000002">
    <property type="protein sequence ID" value="PWA13178.1"/>
    <property type="molecule type" value="Genomic_DNA"/>
</dbReference>
<dbReference type="InterPro" id="IPR013785">
    <property type="entry name" value="Aldolase_TIM"/>
</dbReference>
<dbReference type="RefSeq" id="WP_116553139.1">
    <property type="nucleotide sequence ID" value="NZ_QCZG01000002.1"/>
</dbReference>
<gene>
    <name evidence="2" type="ORF">DCC39_01635</name>
</gene>
<evidence type="ECO:0000313" key="2">
    <source>
        <dbReference type="EMBL" id="PWA13178.1"/>
    </source>
</evidence>
<dbReference type="SUPFAM" id="SSF102110">
    <property type="entry name" value="(2r)-phospho-3-sulfolactate synthase ComA"/>
    <property type="match status" value="1"/>
</dbReference>
<comment type="caution">
    <text evidence="2">The sequence shown here is derived from an EMBL/GenBank/DDBJ whole genome shotgun (WGS) entry which is preliminary data.</text>
</comment>